<dbReference type="PIRSF" id="PIRSF038991">
    <property type="entry name" value="Protein_AbrB"/>
    <property type="match status" value="1"/>
</dbReference>
<keyword evidence="3" id="KW-1185">Reference proteome</keyword>
<feature type="transmembrane region" description="Helical" evidence="1">
    <location>
        <begin position="189"/>
        <end position="206"/>
    </location>
</feature>
<dbReference type="RefSeq" id="WP_132831586.1">
    <property type="nucleotide sequence ID" value="NZ_SMFP01000032.1"/>
</dbReference>
<protein>
    <submittedName>
        <fullName evidence="2">AbrB family transcriptional regulator</fullName>
    </submittedName>
</protein>
<accession>A0A4R5EGQ4</accession>
<dbReference type="Proteomes" id="UP000294662">
    <property type="component" value="Unassembled WGS sequence"/>
</dbReference>
<proteinExistence type="predicted"/>
<dbReference type="GO" id="GO:0016020">
    <property type="term" value="C:membrane"/>
    <property type="evidence" value="ECO:0007669"/>
    <property type="project" value="InterPro"/>
</dbReference>
<feature type="transmembrane region" description="Helical" evidence="1">
    <location>
        <begin position="236"/>
        <end position="254"/>
    </location>
</feature>
<dbReference type="InterPro" id="IPR017516">
    <property type="entry name" value="AbrB_dup"/>
</dbReference>
<organism evidence="2 3">
    <name type="scientific">Antarcticimicrobium sediminis</name>
    <dbReference type="NCBI Taxonomy" id="2546227"/>
    <lineage>
        <taxon>Bacteria</taxon>
        <taxon>Pseudomonadati</taxon>
        <taxon>Pseudomonadota</taxon>
        <taxon>Alphaproteobacteria</taxon>
        <taxon>Rhodobacterales</taxon>
        <taxon>Paracoccaceae</taxon>
        <taxon>Antarcticimicrobium</taxon>
    </lineage>
</organism>
<dbReference type="GO" id="GO:0010468">
    <property type="term" value="P:regulation of gene expression"/>
    <property type="evidence" value="ECO:0007669"/>
    <property type="project" value="InterPro"/>
</dbReference>
<dbReference type="NCBIfam" id="TIGR03082">
    <property type="entry name" value="Gneg_AbrB_dup"/>
    <property type="match status" value="1"/>
</dbReference>
<dbReference type="AlphaFoldDB" id="A0A4R5EGQ4"/>
<comment type="caution">
    <text evidence="2">The sequence shown here is derived from an EMBL/GenBank/DDBJ whole genome shotgun (WGS) entry which is preliminary data.</text>
</comment>
<feature type="transmembrane region" description="Helical" evidence="1">
    <location>
        <begin position="93"/>
        <end position="113"/>
    </location>
</feature>
<evidence type="ECO:0000256" key="1">
    <source>
        <dbReference type="SAM" id="Phobius"/>
    </source>
</evidence>
<keyword evidence="1" id="KW-0472">Membrane</keyword>
<feature type="transmembrane region" description="Helical" evidence="1">
    <location>
        <begin position="60"/>
        <end position="81"/>
    </location>
</feature>
<gene>
    <name evidence="2" type="ORF">E1B25_21275</name>
</gene>
<dbReference type="PANTHER" id="PTHR38457">
    <property type="entry name" value="REGULATOR ABRB-RELATED"/>
    <property type="match status" value="1"/>
</dbReference>
<feature type="transmembrane region" description="Helical" evidence="1">
    <location>
        <begin position="313"/>
        <end position="345"/>
    </location>
</feature>
<reference evidence="2 3" key="1">
    <citation type="submission" date="2019-03" db="EMBL/GenBank/DDBJ databases">
        <authorList>
            <person name="Zhang S."/>
        </authorList>
    </citation>
    <scope>NUCLEOTIDE SEQUENCE [LARGE SCALE GENOMIC DNA]</scope>
    <source>
        <strain evidence="2 3">S4J41</strain>
    </source>
</reference>
<sequence>MTAAPPSAALPTVVWRNARTIAIGALGAGIAWALSAPAALLVGPALAVTLAGLTGLRCAISAPLMQICFVVLGMGVGAGFTEQAGGAVLRWPLAFAALALSMPVTMLLCRWILQHGFGFDRRSAVLAAAPGHLSFVLAAAADSDGDVARIAVVQSIRLLALTLIVPFAALAMGYRLAASVLPTGTPMDAGHLIALAVIGVALGLVFRRLHLPAPILLGPMLTSTLGHVTGLTPGTLPAWLMMPAFLVMGTMIGTRFSNMELAQVRAALLAGLAVTLAGAGIAALAAVPVALALGIPQSHVLAGFAPGGLETMIALSAALGASPGFVAACHIIRLLILSFLIPLALHRAGPGRSLTPSDAT</sequence>
<evidence type="ECO:0000313" key="3">
    <source>
        <dbReference type="Proteomes" id="UP000294662"/>
    </source>
</evidence>
<dbReference type="Pfam" id="PF05145">
    <property type="entry name" value="AbrB"/>
    <property type="match status" value="1"/>
</dbReference>
<dbReference type="EMBL" id="SMFP01000032">
    <property type="protein sequence ID" value="TDE33447.1"/>
    <property type="molecule type" value="Genomic_DNA"/>
</dbReference>
<name>A0A4R5EGQ4_9RHOB</name>
<feature type="transmembrane region" description="Helical" evidence="1">
    <location>
        <begin position="266"/>
        <end position="293"/>
    </location>
</feature>
<feature type="transmembrane region" description="Helical" evidence="1">
    <location>
        <begin position="158"/>
        <end position="177"/>
    </location>
</feature>
<feature type="transmembrane region" description="Helical" evidence="1">
    <location>
        <begin position="20"/>
        <end position="53"/>
    </location>
</feature>
<keyword evidence="1" id="KW-0812">Transmembrane</keyword>
<evidence type="ECO:0000313" key="2">
    <source>
        <dbReference type="EMBL" id="TDE33447.1"/>
    </source>
</evidence>
<dbReference type="InterPro" id="IPR007820">
    <property type="entry name" value="AbrB_fam"/>
</dbReference>
<dbReference type="PANTHER" id="PTHR38457:SF1">
    <property type="entry name" value="REGULATOR ABRB-RELATED"/>
    <property type="match status" value="1"/>
</dbReference>
<dbReference type="OrthoDB" id="7157734at2"/>
<keyword evidence="1" id="KW-1133">Transmembrane helix</keyword>